<evidence type="ECO:0000313" key="1">
    <source>
        <dbReference type="EMBL" id="PUA40601.1"/>
    </source>
</evidence>
<evidence type="ECO:0008006" key="3">
    <source>
        <dbReference type="Google" id="ProtNLM"/>
    </source>
</evidence>
<gene>
    <name evidence="1" type="ORF">C8Z91_03840</name>
</gene>
<reference evidence="1 2" key="1">
    <citation type="submission" date="2018-03" db="EMBL/GenBank/DDBJ databases">
        <title>Genome sequence of Paenibacillus elgii strain AC13 an antimicrobial compound producing bacteria.</title>
        <authorList>
            <person name="Kurokawa A.S."/>
            <person name="Araujo J.F."/>
            <person name="Costa R.A."/>
            <person name="Ortega D.B."/>
            <person name="Pires A.S."/>
            <person name="Pappas G.J.Jr."/>
            <person name="Franco O.L."/>
            <person name="Barreto C."/>
            <person name="Magalhaes B.S."/>
            <person name="Kruger R.H."/>
        </authorList>
    </citation>
    <scope>NUCLEOTIDE SEQUENCE [LARGE SCALE GENOMIC DNA]</scope>
    <source>
        <strain evidence="1 2">AC13</strain>
    </source>
</reference>
<protein>
    <recommendedName>
        <fullName evidence="3">DUF2997 domain-containing protein</fullName>
    </recommendedName>
</protein>
<sequence length="73" mass="8282">MSSSKQIRVRIFPDGQIKADVIGVKGKACTDYMDVLAELLDAEIIDSDYTAEYYETEQVEIQQLQHSNQIKNS</sequence>
<dbReference type="EMBL" id="PYHP01000009">
    <property type="protein sequence ID" value="PUA40601.1"/>
    <property type="molecule type" value="Genomic_DNA"/>
</dbReference>
<organism evidence="1 2">
    <name type="scientific">Paenibacillus elgii</name>
    <dbReference type="NCBI Taxonomy" id="189691"/>
    <lineage>
        <taxon>Bacteria</taxon>
        <taxon>Bacillati</taxon>
        <taxon>Bacillota</taxon>
        <taxon>Bacilli</taxon>
        <taxon>Bacillales</taxon>
        <taxon>Paenibacillaceae</taxon>
        <taxon>Paenibacillus</taxon>
    </lineage>
</organism>
<accession>A0A2T6G8Y8</accession>
<comment type="caution">
    <text evidence="1">The sequence shown here is derived from an EMBL/GenBank/DDBJ whole genome shotgun (WGS) entry which is preliminary data.</text>
</comment>
<dbReference type="Pfam" id="PF11211">
    <property type="entry name" value="DUF2997"/>
    <property type="match status" value="1"/>
</dbReference>
<dbReference type="AlphaFoldDB" id="A0A2T6G8Y8"/>
<dbReference type="RefSeq" id="WP_108530331.1">
    <property type="nucleotide sequence ID" value="NZ_PYHP01000009.1"/>
</dbReference>
<dbReference type="InterPro" id="IPR021375">
    <property type="entry name" value="DUF2997"/>
</dbReference>
<name>A0A2T6G8Y8_9BACL</name>
<proteinExistence type="predicted"/>
<dbReference type="Proteomes" id="UP000244184">
    <property type="component" value="Unassembled WGS sequence"/>
</dbReference>
<evidence type="ECO:0000313" key="2">
    <source>
        <dbReference type="Proteomes" id="UP000244184"/>
    </source>
</evidence>